<dbReference type="PANTHER" id="PTHR43156">
    <property type="entry name" value="STAGE II SPORULATION PROTEIN E-RELATED"/>
    <property type="match status" value="1"/>
</dbReference>
<gene>
    <name evidence="4" type="primary">spoIIE</name>
    <name evidence="4" type="ORF">CR203_21895</name>
</gene>
<dbReference type="Proteomes" id="UP000281498">
    <property type="component" value="Unassembled WGS sequence"/>
</dbReference>
<dbReference type="PANTHER" id="PTHR43156:SF2">
    <property type="entry name" value="STAGE II SPORULATION PROTEIN E"/>
    <property type="match status" value="1"/>
</dbReference>
<keyword evidence="2" id="KW-0812">Transmembrane</keyword>
<evidence type="ECO:0000313" key="5">
    <source>
        <dbReference type="Proteomes" id="UP000281498"/>
    </source>
</evidence>
<dbReference type="SUPFAM" id="SSF81606">
    <property type="entry name" value="PP2C-like"/>
    <property type="match status" value="1"/>
</dbReference>
<dbReference type="InterPro" id="IPR052016">
    <property type="entry name" value="Bact_Sigma-Reg"/>
</dbReference>
<feature type="transmembrane region" description="Helical" evidence="2">
    <location>
        <begin position="125"/>
        <end position="145"/>
    </location>
</feature>
<dbReference type="InterPro" id="IPR036457">
    <property type="entry name" value="PPM-type-like_dom_sf"/>
</dbReference>
<feature type="transmembrane region" description="Helical" evidence="2">
    <location>
        <begin position="151"/>
        <end position="171"/>
    </location>
</feature>
<evidence type="ECO:0000259" key="3">
    <source>
        <dbReference type="PROSITE" id="PS51746"/>
    </source>
</evidence>
<comment type="caution">
    <text evidence="4">The sequence shown here is derived from an EMBL/GenBank/DDBJ whole genome shotgun (WGS) entry which is preliminary data.</text>
</comment>
<evidence type="ECO:0000313" key="4">
    <source>
        <dbReference type="EMBL" id="RKL65221.1"/>
    </source>
</evidence>
<dbReference type="GO" id="GO:0004722">
    <property type="term" value="F:protein serine/threonine phosphatase activity"/>
    <property type="evidence" value="ECO:0007669"/>
    <property type="project" value="InterPro"/>
</dbReference>
<proteinExistence type="predicted"/>
<dbReference type="InterPro" id="IPR045768">
    <property type="entry name" value="SpoIIE_N"/>
</dbReference>
<dbReference type="RefSeq" id="WP_110938035.1">
    <property type="nucleotide sequence ID" value="NZ_KZ614147.1"/>
</dbReference>
<feature type="transmembrane region" description="Helical" evidence="2">
    <location>
        <begin position="192"/>
        <end position="212"/>
    </location>
</feature>
<dbReference type="OrthoDB" id="9763774at2"/>
<feature type="transmembrane region" description="Helical" evidence="2">
    <location>
        <begin position="224"/>
        <end position="248"/>
    </location>
</feature>
<dbReference type="Gene3D" id="3.60.40.10">
    <property type="entry name" value="PPM-type phosphatase domain"/>
    <property type="match status" value="1"/>
</dbReference>
<keyword evidence="5" id="KW-1185">Reference proteome</keyword>
<keyword evidence="2" id="KW-1133">Transmembrane helix</keyword>
<accession>A0A3A9K4I2</accession>
<evidence type="ECO:0000256" key="1">
    <source>
        <dbReference type="ARBA" id="ARBA00022801"/>
    </source>
</evidence>
<keyword evidence="2" id="KW-0472">Membrane</keyword>
<dbReference type="AlphaFoldDB" id="A0A3A9K4I2"/>
<dbReference type="InterPro" id="IPR014221">
    <property type="entry name" value="SpoII_E"/>
</dbReference>
<organism evidence="4 5">
    <name type="scientific">Salipaludibacillus neizhouensis</name>
    <dbReference type="NCBI Taxonomy" id="885475"/>
    <lineage>
        <taxon>Bacteria</taxon>
        <taxon>Bacillati</taxon>
        <taxon>Bacillota</taxon>
        <taxon>Bacilli</taxon>
        <taxon>Bacillales</taxon>
        <taxon>Bacillaceae</taxon>
    </lineage>
</organism>
<dbReference type="NCBIfam" id="TIGR02865">
    <property type="entry name" value="spore_II_E"/>
    <property type="match status" value="1"/>
</dbReference>
<dbReference type="Pfam" id="PF19732">
    <property type="entry name" value="SpoIIE_N"/>
    <property type="match status" value="1"/>
</dbReference>
<dbReference type="Pfam" id="PF07228">
    <property type="entry name" value="SpoIIE"/>
    <property type="match status" value="1"/>
</dbReference>
<protein>
    <submittedName>
        <fullName evidence="4">Stage II sporulation protein E</fullName>
    </submittedName>
</protein>
<evidence type="ECO:0000256" key="2">
    <source>
        <dbReference type="SAM" id="Phobius"/>
    </source>
</evidence>
<feature type="transmembrane region" description="Helical" evidence="2">
    <location>
        <begin position="255"/>
        <end position="272"/>
    </location>
</feature>
<reference evidence="4 5" key="1">
    <citation type="submission" date="2017-10" db="EMBL/GenBank/DDBJ databases">
        <title>Bacillus sp. nov., a halophilic bacterium isolated from a Keqin Lake.</title>
        <authorList>
            <person name="Wang H."/>
        </authorList>
    </citation>
    <scope>NUCLEOTIDE SEQUENCE [LARGE SCALE GENOMIC DNA]</scope>
    <source>
        <strain evidence="4 5">KCTC 13187</strain>
    </source>
</reference>
<feature type="transmembrane region" description="Helical" evidence="2">
    <location>
        <begin position="43"/>
        <end position="64"/>
    </location>
</feature>
<dbReference type="SMART" id="SM00332">
    <property type="entry name" value="PP2Cc"/>
    <property type="match status" value="1"/>
</dbReference>
<feature type="transmembrane region" description="Helical" evidence="2">
    <location>
        <begin position="84"/>
        <end position="113"/>
    </location>
</feature>
<dbReference type="InterPro" id="IPR001932">
    <property type="entry name" value="PPM-type_phosphatase-like_dom"/>
</dbReference>
<dbReference type="SMART" id="SM00331">
    <property type="entry name" value="PP2C_SIG"/>
    <property type="match status" value="1"/>
</dbReference>
<dbReference type="EMBL" id="PDOE01000020">
    <property type="protein sequence ID" value="RKL65221.1"/>
    <property type="molecule type" value="Genomic_DNA"/>
</dbReference>
<sequence>MIDRKVETNMSGQAVTSVSTLRSTFLSPKVTSTKAAYSKWRGLMLIIAVGFLLGRAVILLQLLPFTIPFLAVVFKWKRSWSLPAAFALIAGSTTLSFTYAGHTTVAVLFYFILQAILQRFDKKEKFFPIAVFTSVVITRVLGLTFTDGFLYYHLLTALVEGGLALIITLIFMQSIPFFLERRRQVTLKPEEVVCLVILLGSLLTGTVGWMIYDLSIEHIFAQYIVLIFAFIGGATIGATTGVIMGLILSLANITHLFSMSLLAFAGLLGGLLREGRKISVAGGLVVASLLMAMYTDNQAPLQVTLYESLLAVSLFFLTPKSWTNRLASYIPGTVEHAQEQQLYLRKIRDLTAGKVEQFSELFLSLSKSFSFTEKMNEPIESQKEVDIFLSGVTEKTCQICVKKKQCWTKDFQKTYGYMESLMEACNTEGEIKDQTLLTNWKNHCFIDRKVISTIEEQLKNREVEVRLKRQLEESRKLVADQLIGVSQVMGDFARDIQREKEVHDKQEEEVKESLLKLGIDVDLVEIYGLDPGNVDLEMVIPSNKYNEAEKVIAPLLSTILNESIVLKHEEDLRSPNGETRVIFGSTNAFILEQGAAHTAKGGKWISGDSFSTMPLGDGKYAMAISDGMGNGKRAHLESEETIGLLKRILQSGIAEKVAIKSINSVLSLRSNEEMFATLDLAVIDLQEGSAKFLKVGSPPSFIKRGSQILSIESSNLPIGMIKDVDVDVVSEQLKAGDLLIMMSDGIYEAPTRVENTDMLMKRIIRDLQTNDPQEISDLLIEQIIRESDGDIHDDMTVLVVRVDHYSPKWATISSLA</sequence>
<name>A0A3A9K4I2_9BACI</name>
<dbReference type="PROSITE" id="PS51746">
    <property type="entry name" value="PPM_2"/>
    <property type="match status" value="1"/>
</dbReference>
<feature type="domain" description="PPM-type phosphatase" evidence="3">
    <location>
        <begin position="592"/>
        <end position="802"/>
    </location>
</feature>
<keyword evidence="1" id="KW-0378">Hydrolase</keyword>